<organism evidence="2 3">
    <name type="scientific">Tulasnella calospora MUT 4182</name>
    <dbReference type="NCBI Taxonomy" id="1051891"/>
    <lineage>
        <taxon>Eukaryota</taxon>
        <taxon>Fungi</taxon>
        <taxon>Dikarya</taxon>
        <taxon>Basidiomycota</taxon>
        <taxon>Agaricomycotina</taxon>
        <taxon>Agaricomycetes</taxon>
        <taxon>Cantharellales</taxon>
        <taxon>Tulasnellaceae</taxon>
        <taxon>Tulasnella</taxon>
    </lineage>
</organism>
<evidence type="ECO:0000313" key="3">
    <source>
        <dbReference type="Proteomes" id="UP000054248"/>
    </source>
</evidence>
<accession>A0A0C3QN31</accession>
<sequence>MAYLEGTQTRKHRAIKNTEVADIYERYLFDVLKAKQDAVDAFSRRMLEVDAQMQANKDRRQELQETVDRHFAEGNRQEAAHGKCEIIDLTIDFWSLMADWLVLSRRRRVIEEKRKDLEWERNQVVGAYWANVEYANALEGEVRQNRSYCFRTLVESKLNEDPAAAHGPSRSGTSASKTFVKGPWYKSTAMLREAKPLKA</sequence>
<evidence type="ECO:0000313" key="2">
    <source>
        <dbReference type="EMBL" id="KIO34545.1"/>
    </source>
</evidence>
<reference evidence="3" key="2">
    <citation type="submission" date="2015-01" db="EMBL/GenBank/DDBJ databases">
        <title>Evolutionary Origins and Diversification of the Mycorrhizal Mutualists.</title>
        <authorList>
            <consortium name="DOE Joint Genome Institute"/>
            <consortium name="Mycorrhizal Genomics Consortium"/>
            <person name="Kohler A."/>
            <person name="Kuo A."/>
            <person name="Nagy L.G."/>
            <person name="Floudas D."/>
            <person name="Copeland A."/>
            <person name="Barry K.W."/>
            <person name="Cichocki N."/>
            <person name="Veneault-Fourrey C."/>
            <person name="LaButti K."/>
            <person name="Lindquist E.A."/>
            <person name="Lipzen A."/>
            <person name="Lundell T."/>
            <person name="Morin E."/>
            <person name="Murat C."/>
            <person name="Riley R."/>
            <person name="Ohm R."/>
            <person name="Sun H."/>
            <person name="Tunlid A."/>
            <person name="Henrissat B."/>
            <person name="Grigoriev I.V."/>
            <person name="Hibbett D.S."/>
            <person name="Martin F."/>
        </authorList>
    </citation>
    <scope>NUCLEOTIDE SEQUENCE [LARGE SCALE GENOMIC DNA]</scope>
    <source>
        <strain evidence="3">MUT 4182</strain>
    </source>
</reference>
<evidence type="ECO:0000256" key="1">
    <source>
        <dbReference type="SAM" id="Coils"/>
    </source>
</evidence>
<name>A0A0C3QN31_9AGAM</name>
<gene>
    <name evidence="2" type="ORF">M407DRAFT_3245</name>
</gene>
<dbReference type="OrthoDB" id="3256611at2759"/>
<proteinExistence type="predicted"/>
<feature type="coiled-coil region" evidence="1">
    <location>
        <begin position="46"/>
        <end position="73"/>
    </location>
</feature>
<dbReference type="EMBL" id="KN822942">
    <property type="protein sequence ID" value="KIO34545.1"/>
    <property type="molecule type" value="Genomic_DNA"/>
</dbReference>
<reference evidence="2 3" key="1">
    <citation type="submission" date="2014-04" db="EMBL/GenBank/DDBJ databases">
        <authorList>
            <consortium name="DOE Joint Genome Institute"/>
            <person name="Kuo A."/>
            <person name="Girlanda M."/>
            <person name="Perotto S."/>
            <person name="Kohler A."/>
            <person name="Nagy L.G."/>
            <person name="Floudas D."/>
            <person name="Copeland A."/>
            <person name="Barry K.W."/>
            <person name="Cichocki N."/>
            <person name="Veneault-Fourrey C."/>
            <person name="LaButti K."/>
            <person name="Lindquist E.A."/>
            <person name="Lipzen A."/>
            <person name="Lundell T."/>
            <person name="Morin E."/>
            <person name="Murat C."/>
            <person name="Sun H."/>
            <person name="Tunlid A."/>
            <person name="Henrissat B."/>
            <person name="Grigoriev I.V."/>
            <person name="Hibbett D.S."/>
            <person name="Martin F."/>
            <person name="Nordberg H.P."/>
            <person name="Cantor M.N."/>
            <person name="Hua S.X."/>
        </authorList>
    </citation>
    <scope>NUCLEOTIDE SEQUENCE [LARGE SCALE GENOMIC DNA]</scope>
    <source>
        <strain evidence="2 3">MUT 4182</strain>
    </source>
</reference>
<dbReference type="HOGENOM" id="CLU_1373104_0_0_1"/>
<keyword evidence="1" id="KW-0175">Coiled coil</keyword>
<dbReference type="AlphaFoldDB" id="A0A0C3QN31"/>
<dbReference type="Proteomes" id="UP000054248">
    <property type="component" value="Unassembled WGS sequence"/>
</dbReference>
<protein>
    <submittedName>
        <fullName evidence="2">Uncharacterized protein</fullName>
    </submittedName>
</protein>
<keyword evidence="3" id="KW-1185">Reference proteome</keyword>